<dbReference type="GO" id="GO:0044550">
    <property type="term" value="P:secondary metabolite biosynthetic process"/>
    <property type="evidence" value="ECO:0007669"/>
    <property type="project" value="TreeGrafter"/>
</dbReference>
<dbReference type="Pfam" id="PF00668">
    <property type="entry name" value="Condensation"/>
    <property type="match status" value="1"/>
</dbReference>
<organism evidence="5">
    <name type="scientific">Cystobacter sp. Cbv34</name>
    <dbReference type="NCBI Taxonomy" id="1679164"/>
    <lineage>
        <taxon>Bacteria</taxon>
        <taxon>Pseudomonadati</taxon>
        <taxon>Myxococcota</taxon>
        <taxon>Myxococcia</taxon>
        <taxon>Myxococcales</taxon>
        <taxon>Cystobacterineae</taxon>
        <taxon>Archangiaceae</taxon>
        <taxon>Cystobacter</taxon>
    </lineage>
</organism>
<dbReference type="InterPro" id="IPR009081">
    <property type="entry name" value="PP-bd_ACP"/>
</dbReference>
<dbReference type="SUPFAM" id="SSF52777">
    <property type="entry name" value="CoA-dependent acyltransferases"/>
    <property type="match status" value="2"/>
</dbReference>
<dbReference type="Pfam" id="PF00501">
    <property type="entry name" value="AMP-binding"/>
    <property type="match status" value="2"/>
</dbReference>
<dbReference type="InterPro" id="IPR029058">
    <property type="entry name" value="AB_hydrolase_fold"/>
</dbReference>
<dbReference type="GO" id="GO:0003824">
    <property type="term" value="F:catalytic activity"/>
    <property type="evidence" value="ECO:0007669"/>
    <property type="project" value="InterPro"/>
</dbReference>
<reference evidence="5" key="1">
    <citation type="journal article" date="2014" name="Angew. Chem. Int. Ed. Engl.">
        <title>Cystobactamids: myxobacterial topoisomerase inhibitors exhibiting potent antibacterial activity.</title>
        <authorList>
            <person name="Baumann S."/>
            <person name="Herrmann J."/>
            <person name="Raju R."/>
            <person name="Steinmetz H."/>
            <person name="Mohr K.I."/>
            <person name="Huttel S."/>
            <person name="Harmrolfs K."/>
            <person name="Stadler M."/>
            <person name="Muller R."/>
        </authorList>
    </citation>
    <scope>NUCLEOTIDE SEQUENCE</scope>
    <source>
        <strain evidence="5">Cbv34</strain>
    </source>
</reference>
<dbReference type="InterPro" id="IPR036736">
    <property type="entry name" value="ACP-like_sf"/>
</dbReference>
<dbReference type="FunFam" id="2.30.38.10:FF:000001">
    <property type="entry name" value="Non-ribosomal peptide synthetase PvdI"/>
    <property type="match status" value="1"/>
</dbReference>
<evidence type="ECO:0000256" key="2">
    <source>
        <dbReference type="ARBA" id="ARBA00022450"/>
    </source>
</evidence>
<keyword evidence="3" id="KW-0597">Phosphoprotein</keyword>
<dbReference type="FunFam" id="3.40.50.980:FF:000001">
    <property type="entry name" value="Non-ribosomal peptide synthetase"/>
    <property type="match status" value="2"/>
</dbReference>
<dbReference type="Gene3D" id="3.30.300.30">
    <property type="match status" value="2"/>
</dbReference>
<dbReference type="GO" id="GO:0043041">
    <property type="term" value="P:amino acid activation for nonribosomal peptide biosynthetic process"/>
    <property type="evidence" value="ECO:0007669"/>
    <property type="project" value="TreeGrafter"/>
</dbReference>
<dbReference type="Pfam" id="PF00975">
    <property type="entry name" value="Thioesterase"/>
    <property type="match status" value="1"/>
</dbReference>
<dbReference type="InterPro" id="IPR000873">
    <property type="entry name" value="AMP-dep_synth/lig_dom"/>
</dbReference>
<dbReference type="InterPro" id="IPR023213">
    <property type="entry name" value="CAT-like_dom_sf"/>
</dbReference>
<evidence type="ECO:0000313" key="5">
    <source>
        <dbReference type="EMBL" id="AKP45395.1"/>
    </source>
</evidence>
<dbReference type="SUPFAM" id="SSF47336">
    <property type="entry name" value="ACP-like"/>
    <property type="match status" value="2"/>
</dbReference>
<dbReference type="GO" id="GO:0031177">
    <property type="term" value="F:phosphopantetheine binding"/>
    <property type="evidence" value="ECO:0007669"/>
    <property type="project" value="InterPro"/>
</dbReference>
<sequence>MATKLSDFALLDSEDANVISRSNETGISLDLSKSVVDLFNLQVERAPDATACLGRQGRLTYGELNRRTNQLAHHLIARGVGPDVPVGVLFERSAEQLIAILGVLKAGGCYVPLDPQYPADYMQQVLTDARPRMVVSSRALGERLRSGEEQIVYLDDEQLLARETRDPPVKVLPEQLAYVMYTSGSSGVPKGVMVPHRQILNWLHALLARVPFGENEVVAQKTSTSFAISVKELFAGLVAGVPQVFIDDATVRDVASFVRELEQWRVTRLYTFPSQLAAILSSVNGAYERLRSLRHLYISIEPCPTELLAKLRAAMPWVTPWYIYGCTEINDVTYCDPGDQAGNTGFVPIGRPIRNTRVFVLDEELRMVPVGAMGEMYVESLSTARGYWGLPELTAERFIANPHAEDGSRLYKTGDLARYLPDGSLEFLGRRDYEVKIRGYRVDVRQVEKVLGAHPDILEVAVVGWPLGGANPQLVAYVVPRAKGAAPIQEIRDYLSASLPAYMVPTIFQVLAALPRLPNDKVDRLSLPDPKVEEQTEGYVAPRTETEKVLAEIWSDVLSQGRAPLTVGATHNFFELGGHSLLAAQMFSRIRQKFDLELPINTLFETPVLEGFASAVDAALAERNGPAQRLISMTDRGQALPLSHVQERLWFVHEHMVEQRSSYNVAFACHMRGKGLSMPALRAAINGLVARHETLRTTFVVSEGGGDPVQRIADSLWIEVPLYEVDASEVPARMAAHAGHVFDLAKGPLLKTSVLRVTPDHHVFLMNMHHIICDGWSIDILLRDLYEFYKAAETGSQPNLPVLPIQYADYSVWQRQQDLSSHLDYWKKTLEGYQEGLSLPYDFARPSNRTWRAASVRHQYPAELATRLSEVSKSHQATVFMTLMASTAIVLNRYTGRDDLCVGATVAGRDHFELENLIGFFVNILAIRLDLSGNPTAETVLQRARAQVLEGMKHRDLPFEHILAALQKQRDSSQIPLVPVMVRHQNFPTVTSQEQGLDLGIGEIEFGERTTPNELDIQFIGEGSTLEVVVEYAKDLFSERTIQRLITHLQQVLQTLVDKPDCRLTDFPLVAGDALQGGVSGSGGATKTGKLDVSKSPVELFNERVEASPDAVACMGADGSLTYRELDRRANQVARHLMGRGVGRETRVGLWFERSPDLLVALLGILKAGGCFVPLDPSYPQEYINNIVADAQPLLVMSSRALGSRLSLEAGRLVYLDDALAASTDASDPQVRIDPEQLIYVMYTSGSTGLPKGVLVPHRQILNWLYPLWAMVPFGQDEVVAQKTSTAFAVSMKELFTGLLAGVPQVFIDGTVVKDAAAFVLHLERWRVTRLYTLPSHLDAILSHVDGAAERLRSLRHVILAGEPCPVELMEKLRETLPSCTAWFNYGCTEVNDISYCVPNEQFHSSGFVPIGRPIQYTRALVLDDELRTVPVGIMGEIYVESPGTARGYWRQPDLTAERFIPNPFGEPGSRLYRTGDMARCLEDGSLEFLGRRDYEVKIRGHRVDVRQVEKILASHPEVLESAVLGWPRGAKNPQLLAYAATKPGRPLSTENVREYLSARLPTYMVPTLYQFLPALPRLPNGKLDRFGLPDHKKVEVGGVYVAPQTPTEKVLAGLWAECLKQGDMPAPQVGRLHNFFDLGGHSLLANRVLMQVQRHFGVSLGISALFGSPVLNDFAAAIDKALGTEEPGEEGSSDAREVAAKDTSVLVPLSTHGTLPSLFCVHPVGGQVHAYRELAQAMEKHASMYALQSEGAREFDTIETLARFYADAIRGAQPDGSYRLLGWSSGGLITLAIARELEHQGCAVEYVGLVDSKPIPRLAGERGWASLIAATNILGAMRGRGFSVAEVDAAGKILESRGWTEESFDSEGHAALEELARHFGITVAQESSEYLLARFKTTKYYLSLFAGFKPAALGPETYLYEASERVGATSNDDTGEWGDALDRKALRANIVQVPGNHYTVLQGENVLQLAGRIAEALSAIDNSVVTRTRAS</sequence>
<dbReference type="SMART" id="SM00823">
    <property type="entry name" value="PKS_PP"/>
    <property type="match status" value="2"/>
</dbReference>
<dbReference type="InterPro" id="IPR001242">
    <property type="entry name" value="Condensation_dom"/>
</dbReference>
<dbReference type="CDD" id="cd05930">
    <property type="entry name" value="A_NRPS"/>
    <property type="match status" value="2"/>
</dbReference>
<dbReference type="NCBIfam" id="TIGR01733">
    <property type="entry name" value="AA-adenyl-dom"/>
    <property type="match status" value="2"/>
</dbReference>
<accession>A0A0H4NXN0</accession>
<dbReference type="PANTHER" id="PTHR45527">
    <property type="entry name" value="NONRIBOSOMAL PEPTIDE SYNTHETASE"/>
    <property type="match status" value="1"/>
</dbReference>
<dbReference type="InterPro" id="IPR001031">
    <property type="entry name" value="Thioesterase"/>
</dbReference>
<dbReference type="InterPro" id="IPR010071">
    <property type="entry name" value="AA_adenyl_dom"/>
</dbReference>
<dbReference type="PANTHER" id="PTHR45527:SF1">
    <property type="entry name" value="FATTY ACID SYNTHASE"/>
    <property type="match status" value="1"/>
</dbReference>
<dbReference type="PROSITE" id="PS00455">
    <property type="entry name" value="AMP_BINDING"/>
    <property type="match status" value="2"/>
</dbReference>
<dbReference type="FunFam" id="1.10.1200.10:FF:000005">
    <property type="entry name" value="Nonribosomal peptide synthetase 1"/>
    <property type="match status" value="1"/>
</dbReference>
<dbReference type="EMBL" id="KP836244">
    <property type="protein sequence ID" value="AKP45395.1"/>
    <property type="molecule type" value="Genomic_DNA"/>
</dbReference>
<dbReference type="SMART" id="SM00824">
    <property type="entry name" value="PKS_TE"/>
    <property type="match status" value="1"/>
</dbReference>
<dbReference type="InterPro" id="IPR006162">
    <property type="entry name" value="Ppantetheine_attach_site"/>
</dbReference>
<dbReference type="PROSITE" id="PS00012">
    <property type="entry name" value="PHOSPHOPANTETHEINE"/>
    <property type="match status" value="1"/>
</dbReference>
<dbReference type="InterPro" id="IPR020845">
    <property type="entry name" value="AMP-binding_CS"/>
</dbReference>
<dbReference type="InterPro" id="IPR045851">
    <property type="entry name" value="AMP-bd_C_sf"/>
</dbReference>
<reference evidence="5" key="2">
    <citation type="submission" date="2015-02" db="EMBL/GenBank/DDBJ databases">
        <authorList>
            <person name="Baumann S."/>
            <person name="Herrmann J."/>
            <person name="Raju R."/>
            <person name="Steinmetz H."/>
            <person name="Mohr K.I."/>
            <person name="Huettel S."/>
            <person name="Harmrolfs K."/>
            <person name="Stadler M."/>
            <person name="Mueller R."/>
        </authorList>
    </citation>
    <scope>NUCLEOTIDE SEQUENCE</scope>
    <source>
        <strain evidence="5">Cbv34</strain>
    </source>
</reference>
<dbReference type="GO" id="GO:0005829">
    <property type="term" value="C:cytosol"/>
    <property type="evidence" value="ECO:0007669"/>
    <property type="project" value="TreeGrafter"/>
</dbReference>
<gene>
    <name evidence="5" type="primary">cysG</name>
</gene>
<dbReference type="Gene3D" id="1.10.1200.10">
    <property type="entry name" value="ACP-like"/>
    <property type="match status" value="2"/>
</dbReference>
<dbReference type="Gene3D" id="3.40.50.980">
    <property type="match status" value="4"/>
</dbReference>
<dbReference type="SUPFAM" id="SSF53474">
    <property type="entry name" value="alpha/beta-Hydrolases"/>
    <property type="match status" value="1"/>
</dbReference>
<dbReference type="SUPFAM" id="SSF56801">
    <property type="entry name" value="Acetyl-CoA synthetase-like"/>
    <property type="match status" value="2"/>
</dbReference>
<evidence type="ECO:0000256" key="3">
    <source>
        <dbReference type="ARBA" id="ARBA00022553"/>
    </source>
</evidence>
<dbReference type="Gene3D" id="3.30.559.10">
    <property type="entry name" value="Chloramphenicol acetyltransferase-like domain"/>
    <property type="match status" value="1"/>
</dbReference>
<dbReference type="Gene3D" id="3.40.50.1820">
    <property type="entry name" value="alpha/beta hydrolase"/>
    <property type="match status" value="1"/>
</dbReference>
<dbReference type="Gene3D" id="2.30.38.10">
    <property type="entry name" value="Luciferase, Domain 3"/>
    <property type="match status" value="2"/>
</dbReference>
<dbReference type="Gene3D" id="3.30.559.30">
    <property type="entry name" value="Nonribosomal peptide synthetase, condensation domain"/>
    <property type="match status" value="1"/>
</dbReference>
<dbReference type="Pfam" id="PF00550">
    <property type="entry name" value="PP-binding"/>
    <property type="match status" value="2"/>
</dbReference>
<feature type="domain" description="Carrier" evidence="4">
    <location>
        <begin position="541"/>
        <end position="620"/>
    </location>
</feature>
<proteinExistence type="predicted"/>
<dbReference type="Pfam" id="PF13193">
    <property type="entry name" value="AMP-binding_C"/>
    <property type="match status" value="2"/>
</dbReference>
<feature type="domain" description="Carrier" evidence="4">
    <location>
        <begin position="1606"/>
        <end position="1683"/>
    </location>
</feature>
<dbReference type="InterPro" id="IPR025110">
    <property type="entry name" value="AMP-bd_C"/>
</dbReference>
<name>A0A0H4NXN0_9BACT</name>
<dbReference type="InterPro" id="IPR020802">
    <property type="entry name" value="TesA-like"/>
</dbReference>
<keyword evidence="2" id="KW-0596">Phosphopantetheine</keyword>
<dbReference type="PROSITE" id="PS50075">
    <property type="entry name" value="CARRIER"/>
    <property type="match status" value="2"/>
</dbReference>
<evidence type="ECO:0000259" key="4">
    <source>
        <dbReference type="PROSITE" id="PS50075"/>
    </source>
</evidence>
<comment type="cofactor">
    <cofactor evidence="1">
        <name>pantetheine 4'-phosphate</name>
        <dbReference type="ChEBI" id="CHEBI:47942"/>
    </cofactor>
</comment>
<dbReference type="InterPro" id="IPR020806">
    <property type="entry name" value="PKS_PP-bd"/>
</dbReference>
<evidence type="ECO:0000256" key="1">
    <source>
        <dbReference type="ARBA" id="ARBA00001957"/>
    </source>
</evidence>
<protein>
    <submittedName>
        <fullName evidence="5">Non-ribosomal peptide synthase</fullName>
    </submittedName>
</protein>
<dbReference type="CDD" id="cd19531">
    <property type="entry name" value="LCL_NRPS-like"/>
    <property type="match status" value="1"/>
</dbReference>
<dbReference type="FunFam" id="3.40.50.12780:FF:000012">
    <property type="entry name" value="Non-ribosomal peptide synthetase"/>
    <property type="match status" value="1"/>
</dbReference>